<keyword evidence="3" id="KW-1185">Reference proteome</keyword>
<keyword evidence="1" id="KW-1133">Transmembrane helix</keyword>
<feature type="transmembrane region" description="Helical" evidence="1">
    <location>
        <begin position="100"/>
        <end position="120"/>
    </location>
</feature>
<dbReference type="EMBL" id="JAOTPV010000001">
    <property type="protein sequence ID" value="KAJ4490096.1"/>
    <property type="molecule type" value="Genomic_DNA"/>
</dbReference>
<name>A0A9W9AVK6_9AGAR</name>
<sequence length="172" mass="19000">MLLSTIALIGVVGNSIFQYYLANWQDTSSTNAVSPTSASDEIGTVPIFTTSQALHIVYIYTGIFVFDICVVSLTLWKTLRMYKEEHVPGGIGIIIMRDGLSYFIVITLLTLANIVAYLVGTEFTKSSLTILSNSMSAIMMSRLMLNLRKEQSIETLDDFSLSRLAFASFENG</sequence>
<dbReference type="Proteomes" id="UP001150266">
    <property type="component" value="Unassembled WGS sequence"/>
</dbReference>
<evidence type="ECO:0000313" key="2">
    <source>
        <dbReference type="EMBL" id="KAJ4490096.1"/>
    </source>
</evidence>
<evidence type="ECO:0000313" key="3">
    <source>
        <dbReference type="Proteomes" id="UP001150266"/>
    </source>
</evidence>
<protein>
    <submittedName>
        <fullName evidence="2">Uncharacterized protein</fullName>
    </submittedName>
</protein>
<evidence type="ECO:0000256" key="1">
    <source>
        <dbReference type="SAM" id="Phobius"/>
    </source>
</evidence>
<keyword evidence="1" id="KW-0472">Membrane</keyword>
<dbReference type="OrthoDB" id="3261349at2759"/>
<feature type="transmembrane region" description="Helical" evidence="1">
    <location>
        <begin position="57"/>
        <end position="79"/>
    </location>
</feature>
<dbReference type="AlphaFoldDB" id="A0A9W9AVK6"/>
<organism evidence="2 3">
    <name type="scientific">Lentinula aciculospora</name>
    <dbReference type="NCBI Taxonomy" id="153920"/>
    <lineage>
        <taxon>Eukaryota</taxon>
        <taxon>Fungi</taxon>
        <taxon>Dikarya</taxon>
        <taxon>Basidiomycota</taxon>
        <taxon>Agaricomycotina</taxon>
        <taxon>Agaricomycetes</taxon>
        <taxon>Agaricomycetidae</taxon>
        <taxon>Agaricales</taxon>
        <taxon>Marasmiineae</taxon>
        <taxon>Omphalotaceae</taxon>
        <taxon>Lentinula</taxon>
    </lineage>
</organism>
<comment type="caution">
    <text evidence="2">The sequence shown here is derived from an EMBL/GenBank/DDBJ whole genome shotgun (WGS) entry which is preliminary data.</text>
</comment>
<proteinExistence type="predicted"/>
<accession>A0A9W9AVK6</accession>
<keyword evidence="1" id="KW-0812">Transmembrane</keyword>
<gene>
    <name evidence="2" type="ORF">J3R30DRAFT_3693609</name>
</gene>
<reference evidence="2" key="1">
    <citation type="submission" date="2022-08" db="EMBL/GenBank/DDBJ databases">
        <title>A Global Phylogenomic Analysis of the Shiitake Genus Lentinula.</title>
        <authorList>
            <consortium name="DOE Joint Genome Institute"/>
            <person name="Sierra-Patev S."/>
            <person name="Min B."/>
            <person name="Naranjo-Ortiz M."/>
            <person name="Looney B."/>
            <person name="Konkel Z."/>
            <person name="Slot J.C."/>
            <person name="Sakamoto Y."/>
            <person name="Steenwyk J.L."/>
            <person name="Rokas A."/>
            <person name="Carro J."/>
            <person name="Camarero S."/>
            <person name="Ferreira P."/>
            <person name="Molpeceres G."/>
            <person name="Ruiz-Duenas F.J."/>
            <person name="Serrano A."/>
            <person name="Henrissat B."/>
            <person name="Drula E."/>
            <person name="Hughes K.W."/>
            <person name="Mata J.L."/>
            <person name="Ishikawa N.K."/>
            <person name="Vargas-Isla R."/>
            <person name="Ushijima S."/>
            <person name="Smith C.A."/>
            <person name="Ahrendt S."/>
            <person name="Andreopoulos W."/>
            <person name="He G."/>
            <person name="Labutti K."/>
            <person name="Lipzen A."/>
            <person name="Ng V."/>
            <person name="Riley R."/>
            <person name="Sandor L."/>
            <person name="Barry K."/>
            <person name="Martinez A.T."/>
            <person name="Xiao Y."/>
            <person name="Gibbons J.G."/>
            <person name="Terashima K."/>
            <person name="Grigoriev I.V."/>
            <person name="Hibbett D.S."/>
        </authorList>
    </citation>
    <scope>NUCLEOTIDE SEQUENCE</scope>
    <source>
        <strain evidence="2">JLM2183</strain>
    </source>
</reference>